<dbReference type="GO" id="GO:0005737">
    <property type="term" value="C:cytoplasm"/>
    <property type="evidence" value="ECO:0007669"/>
    <property type="project" value="TreeGrafter"/>
</dbReference>
<comment type="caution">
    <text evidence="2">The sequence shown here is derived from an EMBL/GenBank/DDBJ whole genome shotgun (WGS) entry which is preliminary data.</text>
</comment>
<dbReference type="InterPro" id="IPR051783">
    <property type="entry name" value="NAD(P)-dependent_oxidoreduct"/>
</dbReference>
<dbReference type="RefSeq" id="WP_152729771.1">
    <property type="nucleotide sequence ID" value="NZ_JAABOZ010000002.1"/>
</dbReference>
<name>A0A7K3WBI5_9ACTN</name>
<dbReference type="PANTHER" id="PTHR48079">
    <property type="entry name" value="PROTEIN YEEZ"/>
    <property type="match status" value="1"/>
</dbReference>
<dbReference type="PANTHER" id="PTHR48079:SF6">
    <property type="entry name" value="NAD(P)-BINDING DOMAIN-CONTAINING PROTEIN-RELATED"/>
    <property type="match status" value="1"/>
</dbReference>
<dbReference type="Pfam" id="PF01370">
    <property type="entry name" value="Epimerase"/>
    <property type="match status" value="1"/>
</dbReference>
<dbReference type="InterPro" id="IPR001509">
    <property type="entry name" value="Epimerase_deHydtase"/>
</dbReference>
<evidence type="ECO:0000313" key="2">
    <source>
        <dbReference type="EMBL" id="NEL53822.1"/>
    </source>
</evidence>
<dbReference type="EMBL" id="JAAGWK010000010">
    <property type="protein sequence ID" value="NEL53822.1"/>
    <property type="molecule type" value="Genomic_DNA"/>
</dbReference>
<accession>A0A7K3WBI5</accession>
<dbReference type="AlphaFoldDB" id="A0A7K3WBI5"/>
<organism evidence="2 3">
    <name type="scientific">Goekera deserti</name>
    <dbReference type="NCBI Taxonomy" id="2497753"/>
    <lineage>
        <taxon>Bacteria</taxon>
        <taxon>Bacillati</taxon>
        <taxon>Actinomycetota</taxon>
        <taxon>Actinomycetes</taxon>
        <taxon>Geodermatophilales</taxon>
        <taxon>Geodermatophilaceae</taxon>
        <taxon>Goekera</taxon>
    </lineage>
</organism>
<dbReference type="GO" id="GO:0004029">
    <property type="term" value="F:aldehyde dehydrogenase (NAD+) activity"/>
    <property type="evidence" value="ECO:0007669"/>
    <property type="project" value="TreeGrafter"/>
</dbReference>
<dbReference type="SUPFAM" id="SSF51735">
    <property type="entry name" value="NAD(P)-binding Rossmann-fold domains"/>
    <property type="match status" value="1"/>
</dbReference>
<keyword evidence="3" id="KW-1185">Reference proteome</keyword>
<evidence type="ECO:0000259" key="1">
    <source>
        <dbReference type="Pfam" id="PF01370"/>
    </source>
</evidence>
<protein>
    <submittedName>
        <fullName evidence="2">NAD(P)-dependent oxidoreductase</fullName>
    </submittedName>
</protein>
<dbReference type="Gene3D" id="3.40.50.720">
    <property type="entry name" value="NAD(P)-binding Rossmann-like Domain"/>
    <property type="match status" value="1"/>
</dbReference>
<sequence>MHVFVAGGSGVLGRPLVQQLVTLGHQVTASTHSDRTASLVRQLGAEPVVLDAFDRDAVHAAVLRARPEVLVNQLTSLSTPATDHARWLATTNRLRAEASATLAQAARAAGTRRVVAQSASFMTAPDAPAPTDERSPLYTGAPEPVLGHVLANAALERVVTGTPDVEGVVLRYGFLYGPGTALGPGGELWEAVRAGRVPVVGEGRGSYPFVHTLDAVAATVLAVEQGPAGVYNVVDDDPAAQARWLPHLARLLHAPEPGRSTAADAGRQQGAQAVYYGEQLPPASNAAAREHLGWRPRLASWQEGFATLVA</sequence>
<dbReference type="InterPro" id="IPR036291">
    <property type="entry name" value="NAD(P)-bd_dom_sf"/>
</dbReference>
<proteinExistence type="predicted"/>
<feature type="domain" description="NAD-dependent epimerase/dehydratase" evidence="1">
    <location>
        <begin position="3"/>
        <end position="233"/>
    </location>
</feature>
<gene>
    <name evidence="2" type="ORF">G1H19_07390</name>
</gene>
<dbReference type="Proteomes" id="UP000470470">
    <property type="component" value="Unassembled WGS sequence"/>
</dbReference>
<evidence type="ECO:0000313" key="3">
    <source>
        <dbReference type="Proteomes" id="UP000470470"/>
    </source>
</evidence>
<reference evidence="2 3" key="1">
    <citation type="submission" date="2020-02" db="EMBL/GenBank/DDBJ databases">
        <title>The whole genome sequence of CPCC 205119.</title>
        <authorList>
            <person name="Jiang Z."/>
        </authorList>
    </citation>
    <scope>NUCLEOTIDE SEQUENCE [LARGE SCALE GENOMIC DNA]</scope>
    <source>
        <strain evidence="2 3">CPCC 205119</strain>
    </source>
</reference>